<dbReference type="Pfam" id="PF05195">
    <property type="entry name" value="AMP_N"/>
    <property type="match status" value="1"/>
</dbReference>
<dbReference type="SMART" id="SM01011">
    <property type="entry name" value="AMP_N"/>
    <property type="match status" value="1"/>
</dbReference>
<dbReference type="InterPro" id="IPR007865">
    <property type="entry name" value="Aminopep_P_N"/>
</dbReference>
<dbReference type="InterPro" id="IPR000994">
    <property type="entry name" value="Pept_M24"/>
</dbReference>
<dbReference type="PANTHER" id="PTHR43226">
    <property type="entry name" value="XAA-PRO AMINOPEPTIDASE 3"/>
    <property type="match status" value="1"/>
</dbReference>
<dbReference type="GO" id="GO:0005829">
    <property type="term" value="C:cytosol"/>
    <property type="evidence" value="ECO:0007669"/>
    <property type="project" value="TreeGrafter"/>
</dbReference>
<feature type="domain" description="Aminopeptidase P N-terminal" evidence="6">
    <location>
        <begin position="43"/>
        <end position="186"/>
    </location>
</feature>
<evidence type="ECO:0000256" key="4">
    <source>
        <dbReference type="ARBA" id="ARBA00022801"/>
    </source>
</evidence>
<accession>A0A6J6FLI9</accession>
<dbReference type="InterPro" id="IPR036005">
    <property type="entry name" value="Creatinase/aminopeptidase-like"/>
</dbReference>
<sequence>MSEKTPAEALRGRPHDVAPSNAFAEFMATGWAPTPLTGIIPAPAVTWCVARREALSQAFPGVRLVIPAGNFKVRSNDCDYRFRPHSAFAYYVGVQGVEATADAVLIMEPSGVGHKPILFINPRSTRDTEAFYRDAKYGELWVGRRFTVDEAQTRYEIETRRVDSLTEFLSEKKETLLIRGEDKVLDPLIEKDERESELATFVSAHRLIKDEYEIAEMQKACDATARGFTDVVRALPAAIRTYRGERVVEAAFFGRARIEGNDLGYDTIAASGSHACILHWIRNDGDLRMGELLLVDAGIEMESYYTADVTRTIPINGKFSPAQRSLYMLVLEAQKAGFEAVKPGVDWADVNRASQRVLAQGLADMGVLTISAEESMKAEFGLHRRWTLHGVSHMLGMDVHDCAQARKDQYVEGKLEVGMVLTVEPGLYIQADDELFAPEFRGIGIRIEDDVVVTETGCQILSNAVPRHPDDIEKWMASLIG</sequence>
<evidence type="ECO:0000256" key="3">
    <source>
        <dbReference type="ARBA" id="ARBA00022723"/>
    </source>
</evidence>
<dbReference type="PROSITE" id="PS00491">
    <property type="entry name" value="PROLINE_PEPTIDASE"/>
    <property type="match status" value="1"/>
</dbReference>
<comment type="similarity">
    <text evidence="2">Belongs to the peptidase M24B family.</text>
</comment>
<evidence type="ECO:0000313" key="7">
    <source>
        <dbReference type="EMBL" id="CAB4587854.1"/>
    </source>
</evidence>
<dbReference type="Gene3D" id="3.90.230.10">
    <property type="entry name" value="Creatinase/methionine aminopeptidase superfamily"/>
    <property type="match status" value="1"/>
</dbReference>
<evidence type="ECO:0000256" key="1">
    <source>
        <dbReference type="ARBA" id="ARBA00001936"/>
    </source>
</evidence>
<comment type="cofactor">
    <cofactor evidence="1">
        <name>Mn(2+)</name>
        <dbReference type="ChEBI" id="CHEBI:29035"/>
    </cofactor>
</comment>
<dbReference type="SUPFAM" id="SSF55920">
    <property type="entry name" value="Creatinase/aminopeptidase"/>
    <property type="match status" value="1"/>
</dbReference>
<dbReference type="PANTHER" id="PTHR43226:SF4">
    <property type="entry name" value="XAA-PRO AMINOPEPTIDASE 3"/>
    <property type="match status" value="1"/>
</dbReference>
<dbReference type="SUPFAM" id="SSF53092">
    <property type="entry name" value="Creatinase/prolidase N-terminal domain"/>
    <property type="match status" value="1"/>
</dbReference>
<evidence type="ECO:0000256" key="2">
    <source>
        <dbReference type="ARBA" id="ARBA00008766"/>
    </source>
</evidence>
<dbReference type="AlphaFoldDB" id="A0A6J6FLI9"/>
<organism evidence="7">
    <name type="scientific">freshwater metagenome</name>
    <dbReference type="NCBI Taxonomy" id="449393"/>
    <lineage>
        <taxon>unclassified sequences</taxon>
        <taxon>metagenomes</taxon>
        <taxon>ecological metagenomes</taxon>
    </lineage>
</organism>
<gene>
    <name evidence="7" type="ORF">UFOPK1773_00632</name>
</gene>
<dbReference type="InterPro" id="IPR001131">
    <property type="entry name" value="Peptidase_M24B_aminopep-P_CS"/>
</dbReference>
<dbReference type="EMBL" id="CAEZUA010000032">
    <property type="protein sequence ID" value="CAB4587854.1"/>
    <property type="molecule type" value="Genomic_DNA"/>
</dbReference>
<evidence type="ECO:0000256" key="5">
    <source>
        <dbReference type="ARBA" id="ARBA00023211"/>
    </source>
</evidence>
<keyword evidence="5" id="KW-0464">Manganese</keyword>
<dbReference type="InterPro" id="IPR052433">
    <property type="entry name" value="X-Pro_dipept-like"/>
</dbReference>
<protein>
    <submittedName>
        <fullName evidence="7">Unannotated protein</fullName>
    </submittedName>
</protein>
<dbReference type="GO" id="GO:0070006">
    <property type="term" value="F:metalloaminopeptidase activity"/>
    <property type="evidence" value="ECO:0007669"/>
    <property type="project" value="InterPro"/>
</dbReference>
<dbReference type="Pfam" id="PF00557">
    <property type="entry name" value="Peptidase_M24"/>
    <property type="match status" value="1"/>
</dbReference>
<dbReference type="Gene3D" id="3.40.350.10">
    <property type="entry name" value="Creatinase/prolidase N-terminal domain"/>
    <property type="match status" value="1"/>
</dbReference>
<evidence type="ECO:0000259" key="6">
    <source>
        <dbReference type="SMART" id="SM01011"/>
    </source>
</evidence>
<name>A0A6J6FLI9_9ZZZZ</name>
<reference evidence="7" key="1">
    <citation type="submission" date="2020-05" db="EMBL/GenBank/DDBJ databases">
        <authorList>
            <person name="Chiriac C."/>
            <person name="Salcher M."/>
            <person name="Ghai R."/>
            <person name="Kavagutti S V."/>
        </authorList>
    </citation>
    <scope>NUCLEOTIDE SEQUENCE</scope>
</reference>
<keyword evidence="4" id="KW-0378">Hydrolase</keyword>
<dbReference type="GO" id="GO:0030145">
    <property type="term" value="F:manganese ion binding"/>
    <property type="evidence" value="ECO:0007669"/>
    <property type="project" value="InterPro"/>
</dbReference>
<dbReference type="GO" id="GO:0006508">
    <property type="term" value="P:proteolysis"/>
    <property type="evidence" value="ECO:0007669"/>
    <property type="project" value="TreeGrafter"/>
</dbReference>
<proteinExistence type="inferred from homology"/>
<keyword evidence="3" id="KW-0479">Metal-binding</keyword>
<dbReference type="InterPro" id="IPR029149">
    <property type="entry name" value="Creatin/AminoP/Spt16_N"/>
</dbReference>
<dbReference type="CDD" id="cd01087">
    <property type="entry name" value="Prolidase"/>
    <property type="match status" value="1"/>
</dbReference>